<evidence type="ECO:0000313" key="1">
    <source>
        <dbReference type="EMBL" id="KAA6385339.1"/>
    </source>
</evidence>
<organism evidence="1 2">
    <name type="scientific">Streblomastix strix</name>
    <dbReference type="NCBI Taxonomy" id="222440"/>
    <lineage>
        <taxon>Eukaryota</taxon>
        <taxon>Metamonada</taxon>
        <taxon>Preaxostyla</taxon>
        <taxon>Oxymonadida</taxon>
        <taxon>Streblomastigidae</taxon>
        <taxon>Streblomastix</taxon>
    </lineage>
</organism>
<comment type="caution">
    <text evidence="1">The sequence shown here is derived from an EMBL/GenBank/DDBJ whole genome shotgun (WGS) entry which is preliminary data.</text>
</comment>
<sequence>MRKTLLPKRTQIARLGVRGYANLMDLAIAVLLLYPGQITLSAQDFAISTQRTYSIVHAYCNQTQFRNDIRRSTSYIAPDRSSLFANSLHQRIQSHQVITLQTLHQAIINYQMKQKTAKQIGSKRGVSAPREQMPGNVTLVATTSPGARQQLMFVIFGGLQQVSDYIQYSFIDEDIEFSTSYSGFMNRQKQLKYFNEDEKILLFVDGFKSHGDQESFDILSYEGVITIAFPVHQTTDCTQITKLSAELERQMCARAANDGFQVAATHHNKRTSFRTCGIWPRSPETAVQLDEVTNDLSNPVYQNGRDQGSVQISAQILTKVKRKRVEVEENWKLNAPNEMTQGQNQEEWMKIRVQMIFAKRPHRRNARERRKSQVEADIVQVLQELELDGIQLIYNQDEGNCLFHAINNLFQVQLEIHMPGDVILREVEHFHRILQVTYVGNIYYLSIG</sequence>
<dbReference type="Proteomes" id="UP000324800">
    <property type="component" value="Unassembled WGS sequence"/>
</dbReference>
<evidence type="ECO:0008006" key="3">
    <source>
        <dbReference type="Google" id="ProtNLM"/>
    </source>
</evidence>
<accession>A0A5J4VSF0</accession>
<dbReference type="OrthoDB" id="415023at2759"/>
<gene>
    <name evidence="1" type="ORF">EZS28_019134</name>
</gene>
<name>A0A5J4VSF0_9EUKA</name>
<reference evidence="1 2" key="1">
    <citation type="submission" date="2019-03" db="EMBL/GenBank/DDBJ databases">
        <title>Single cell metagenomics reveals metabolic interactions within the superorganism composed of flagellate Streblomastix strix and complex community of Bacteroidetes bacteria on its surface.</title>
        <authorList>
            <person name="Treitli S.C."/>
            <person name="Kolisko M."/>
            <person name="Husnik F."/>
            <person name="Keeling P."/>
            <person name="Hampl V."/>
        </authorList>
    </citation>
    <scope>NUCLEOTIDE SEQUENCE [LARGE SCALE GENOMIC DNA]</scope>
    <source>
        <strain evidence="1">ST1C</strain>
    </source>
</reference>
<protein>
    <recommendedName>
        <fullName evidence="3">OTU domain-containing protein</fullName>
    </recommendedName>
</protein>
<dbReference type="EMBL" id="SNRW01005308">
    <property type="protein sequence ID" value="KAA6385339.1"/>
    <property type="molecule type" value="Genomic_DNA"/>
</dbReference>
<evidence type="ECO:0000313" key="2">
    <source>
        <dbReference type="Proteomes" id="UP000324800"/>
    </source>
</evidence>
<dbReference type="AlphaFoldDB" id="A0A5J4VSF0"/>
<proteinExistence type="predicted"/>